<dbReference type="Gene3D" id="3.40.50.300">
    <property type="entry name" value="P-loop containing nucleotide triphosphate hydrolases"/>
    <property type="match status" value="1"/>
</dbReference>
<organism evidence="3 4">
    <name type="scientific">Ostreobium quekettii</name>
    <dbReference type="NCBI Taxonomy" id="121088"/>
    <lineage>
        <taxon>Eukaryota</taxon>
        <taxon>Viridiplantae</taxon>
        <taxon>Chlorophyta</taxon>
        <taxon>core chlorophytes</taxon>
        <taxon>Ulvophyceae</taxon>
        <taxon>TCBD clade</taxon>
        <taxon>Bryopsidales</taxon>
        <taxon>Ostreobineae</taxon>
        <taxon>Ostreobiaceae</taxon>
        <taxon>Ostreobium</taxon>
    </lineage>
</organism>
<proteinExistence type="predicted"/>
<dbReference type="GO" id="GO:0004386">
    <property type="term" value="F:helicase activity"/>
    <property type="evidence" value="ECO:0007669"/>
    <property type="project" value="InterPro"/>
</dbReference>
<dbReference type="InterPro" id="IPR041677">
    <property type="entry name" value="DNA2/NAM7_AAA_11"/>
</dbReference>
<evidence type="ECO:0000259" key="2">
    <source>
        <dbReference type="SMART" id="SM00382"/>
    </source>
</evidence>
<evidence type="ECO:0000256" key="1">
    <source>
        <dbReference type="SAM" id="MobiDB-lite"/>
    </source>
</evidence>
<dbReference type="Proteomes" id="UP000708148">
    <property type="component" value="Unassembled WGS sequence"/>
</dbReference>
<protein>
    <recommendedName>
        <fullName evidence="2">AAA+ ATPase domain-containing protein</fullName>
    </recommendedName>
</protein>
<dbReference type="AlphaFoldDB" id="A0A8S1J584"/>
<feature type="domain" description="AAA+ ATPase" evidence="2">
    <location>
        <begin position="766"/>
        <end position="1083"/>
    </location>
</feature>
<dbReference type="OrthoDB" id="6513042at2759"/>
<feature type="compositionally biased region" description="Basic and acidic residues" evidence="1">
    <location>
        <begin position="821"/>
        <end position="889"/>
    </location>
</feature>
<dbReference type="Pfam" id="PF10382">
    <property type="entry name" value="ZGRF1-like_N"/>
    <property type="match status" value="1"/>
</dbReference>
<dbReference type="PANTHER" id="PTHR10887:SF518">
    <property type="entry name" value="RNA HELICASE NONSENSE MRNA REDUCING FACTOR"/>
    <property type="match status" value="1"/>
</dbReference>
<feature type="region of interest" description="Disordered" evidence="1">
    <location>
        <begin position="796"/>
        <end position="894"/>
    </location>
</feature>
<reference evidence="3" key="1">
    <citation type="submission" date="2020-12" db="EMBL/GenBank/DDBJ databases">
        <authorList>
            <person name="Iha C."/>
        </authorList>
    </citation>
    <scope>NUCLEOTIDE SEQUENCE</scope>
</reference>
<dbReference type="SMART" id="SM00382">
    <property type="entry name" value="AAA"/>
    <property type="match status" value="1"/>
</dbReference>
<feature type="region of interest" description="Disordered" evidence="1">
    <location>
        <begin position="578"/>
        <end position="597"/>
    </location>
</feature>
<evidence type="ECO:0000313" key="4">
    <source>
        <dbReference type="Proteomes" id="UP000708148"/>
    </source>
</evidence>
<dbReference type="PANTHER" id="PTHR10887">
    <property type="entry name" value="DNA2/NAM7 HELICASE FAMILY"/>
    <property type="match status" value="1"/>
</dbReference>
<keyword evidence="4" id="KW-1185">Reference proteome</keyword>
<evidence type="ECO:0000313" key="3">
    <source>
        <dbReference type="EMBL" id="CAD7702261.1"/>
    </source>
</evidence>
<comment type="caution">
    <text evidence="3">The sequence shown here is derived from an EMBL/GenBank/DDBJ whole genome shotgun (WGS) entry which is preliminary data.</text>
</comment>
<dbReference type="EMBL" id="CAJHUC010001758">
    <property type="protein sequence ID" value="CAD7702261.1"/>
    <property type="molecule type" value="Genomic_DNA"/>
</dbReference>
<accession>A0A8S1J584</accession>
<sequence>MPAAAGRGMRLRVLYTKHVTRKHKVYHDGFLELTECGRGAKLITESGERLGGGRVPGGVAIEPNSEGLGFIDGYIINCDGIEEGGENLAHGGTQGRDPRFAGTGRGCGVVGERCGGGGRLMPRGRRFDVQSSHRRPAMVSGAAVRSGGVGAQGEGGLWKRSDDEILRLFKGIGQHESGGPPAQQNLAISKQPLCDANLPTVPESPKARQHLLKPAVPRFKRPRLTFSQGLSMAGLPISENVGPALNNGEQNVEAPFQPSCQGAHPSQGPRAQQPALTTLQRAESAAHCSTSAIQSPLESLQCGENNSNLESAVAAAVSDLHHDEVAGVEMADVRISSNCAYPSVEIIDIPNQHEAAAAKAPPASMDPLVSKFSESAWRDAADTKKEKHLARPLRKGFVLPLRRKTDHDSLCTDGTAARKHPDAFARPQSEAMVGKLPAVVDKKATGGIFKTRAAAGTGPLSASQAKAATAAVPEVHFAGRTDGPLQRCVTVPTEFNGIEAYVGCWRQALAEELSLKLAAVARRFYAALDQVPCMKGKALSHQAALKLGNAMCQRGIGYIANSTLAVCCPFQKKKWKPFTKRSRDGSPQAEEGDDGQQEEKLFLTLNGHDRKLNYRKSDMWVISPDPHFEACPEQAASAGPSTPWVAICRSLWHGPNKEGKMQVEFMSRRPTDLKKSQTVAALHGQEAAGELCTLECLGALCRAMMRTMPVMGSLLNRSAQCGKGIAECTPGAWPAIVQDFNLNPDQAEVVKLASTWVFGRNSARPASRICLVHGPFGSGKSTLLVSLIHLFVSPSHRPFCDQTAGQTRKPESRTGPRASKQKQEKEKEIGAEKEIEIEKEEEKGMEKNSEKETGNGKEKGERKEKEKGEGEEEEKGKGKEKRKENREGKGNAVPSLHWARPRVLVAAHTNVAVDRILLGLLARGFSDFVRVGCVSRIAKPVLRHSIHCGDGGAAGDGAVAELRKMLREATSREAEEIVRRELAEAESGAQQKRVRRLRAAPVVGVTCASVMHPMLEGNRFDVVILDEATQMTEPNSILPLVRAGARCTSGRQDKMPSRNVFAVVHPVRTKNDDDITTHVSFLLF</sequence>
<feature type="region of interest" description="Disordered" evidence="1">
    <location>
        <begin position="246"/>
        <end position="276"/>
    </location>
</feature>
<dbReference type="Pfam" id="PF13086">
    <property type="entry name" value="AAA_11"/>
    <property type="match status" value="1"/>
</dbReference>
<dbReference type="InterPro" id="IPR027417">
    <property type="entry name" value="P-loop_NTPase"/>
</dbReference>
<dbReference type="InterPro" id="IPR045055">
    <property type="entry name" value="DNA2/NAM7-like"/>
</dbReference>
<dbReference type="InterPro" id="IPR003593">
    <property type="entry name" value="AAA+_ATPase"/>
</dbReference>
<name>A0A8S1J584_9CHLO</name>
<dbReference type="InterPro" id="IPR018838">
    <property type="entry name" value="ZGRF1-like_N"/>
</dbReference>
<dbReference type="SUPFAM" id="SSF52540">
    <property type="entry name" value="P-loop containing nucleoside triphosphate hydrolases"/>
    <property type="match status" value="1"/>
</dbReference>
<gene>
    <name evidence="3" type="ORF">OSTQU699_LOCUS7618</name>
</gene>